<comment type="similarity">
    <text evidence="2">Belongs to the ferric reductase (FRE) family.</text>
</comment>
<evidence type="ECO:0000256" key="3">
    <source>
        <dbReference type="ARBA" id="ARBA00012668"/>
    </source>
</evidence>
<dbReference type="GO" id="GO:0052851">
    <property type="term" value="F:ferric-chelate reductase (NADPH) activity"/>
    <property type="evidence" value="ECO:0007669"/>
    <property type="project" value="UniProtKB-EC"/>
</dbReference>
<evidence type="ECO:0000256" key="10">
    <source>
        <dbReference type="ARBA" id="ARBA00023065"/>
    </source>
</evidence>
<feature type="transmembrane region" description="Helical" evidence="14">
    <location>
        <begin position="145"/>
        <end position="164"/>
    </location>
</feature>
<dbReference type="AlphaFoldDB" id="W4JPG1"/>
<feature type="transmembrane region" description="Helical" evidence="14">
    <location>
        <begin position="205"/>
        <end position="222"/>
    </location>
</feature>
<dbReference type="KEGG" id="hir:HETIRDRAFT_39375"/>
<dbReference type="SFLD" id="SFLDG01168">
    <property type="entry name" value="Ferric_reductase_subgroup_(FRE"/>
    <property type="match status" value="1"/>
</dbReference>
<dbReference type="GeneID" id="20672495"/>
<dbReference type="Gene3D" id="3.40.50.80">
    <property type="entry name" value="Nucleotide-binding domain of ferredoxin-NADP reductase (FNR) module"/>
    <property type="match status" value="1"/>
</dbReference>
<keyword evidence="9" id="KW-0560">Oxidoreductase</keyword>
<dbReference type="Pfam" id="PF08022">
    <property type="entry name" value="FAD_binding_8"/>
    <property type="match status" value="1"/>
</dbReference>
<sequence length="563" mass="60858">MNSIAMQAVSPSSPELASEMSHTLNSHAHLILHATESAPALAHSPPTRVPRWSTLIHPFVSYAINYRVAPSLSVGKLFVLAVYLGVIFYAAFYKSNPFTDPARAGFVAMSQIPIVIGLANKNNLLSYLCGVAYEKLNYIHRFSGRIVALAVNVHAIGFLYKWSINDNISTQLLQPHIRWGLAGLAAVDTLALFSIAFIRQKLYNLFFYSHIAGFIVFLTAAYQHFPITLPYVVTGFALFGLDHVLRLCKTRVAAGTLFAIPALNSTHISVPSLGAGWRAGQHVRIRVVAASPTGSWIGCCWAWLVGRARPFTIATASGDDLGLELIVKKYEGGWTGRLFEMAQAQDGGMEEKTIGLPKHSIGRRVRVIVEGPYSGPGHTLFASYSGALLVAGGSGITFVLSILADLLQKHGEGRSRLRVIEVVWSVADPSALTALLPTFTTHLRPRASPHGSLQVRISIYYTRAPRAGALDALSSLSHPVGLNLRPGRPNLGKHLTETTDAVVLAHSMRHASKGSEQYPCGVIVGTCGPVDLGDEAGKAVGSVPWKKWKEVGGVEAYDEVFGW</sequence>
<evidence type="ECO:0000256" key="6">
    <source>
        <dbReference type="ARBA" id="ARBA00022692"/>
    </source>
</evidence>
<dbReference type="SUPFAM" id="SSF63380">
    <property type="entry name" value="Riboflavin synthase domain-like"/>
    <property type="match status" value="1"/>
</dbReference>
<dbReference type="InterPro" id="IPR017938">
    <property type="entry name" value="Riboflavin_synthase-like_b-brl"/>
</dbReference>
<feature type="domain" description="FAD-binding FR-type" evidence="15">
    <location>
        <begin position="245"/>
        <end position="379"/>
    </location>
</feature>
<accession>W4JPG1</accession>
<dbReference type="HOGENOM" id="CLU_017408_1_0_1"/>
<dbReference type="GO" id="GO:0006826">
    <property type="term" value="P:iron ion transport"/>
    <property type="evidence" value="ECO:0007669"/>
    <property type="project" value="TreeGrafter"/>
</dbReference>
<evidence type="ECO:0000313" key="16">
    <source>
        <dbReference type="EMBL" id="ETW75457.1"/>
    </source>
</evidence>
<comment type="subcellular location">
    <subcellularLocation>
        <location evidence="1">Cell membrane</location>
        <topology evidence="1">Multi-pass membrane protein</topology>
    </subcellularLocation>
</comment>
<dbReference type="GO" id="GO:0015677">
    <property type="term" value="P:copper ion import"/>
    <property type="evidence" value="ECO:0007669"/>
    <property type="project" value="TreeGrafter"/>
</dbReference>
<dbReference type="STRING" id="747525.W4JPG1"/>
<feature type="transmembrane region" description="Helical" evidence="14">
    <location>
        <begin position="176"/>
        <end position="198"/>
    </location>
</feature>
<keyword evidence="11 14" id="KW-0472">Membrane</keyword>
<evidence type="ECO:0000256" key="4">
    <source>
        <dbReference type="ARBA" id="ARBA00022448"/>
    </source>
</evidence>
<keyword evidence="12" id="KW-0325">Glycoprotein</keyword>
<organism evidence="16 17">
    <name type="scientific">Heterobasidion irregulare (strain TC 32-1)</name>
    <dbReference type="NCBI Taxonomy" id="747525"/>
    <lineage>
        <taxon>Eukaryota</taxon>
        <taxon>Fungi</taxon>
        <taxon>Dikarya</taxon>
        <taxon>Basidiomycota</taxon>
        <taxon>Agaricomycotina</taxon>
        <taxon>Agaricomycetes</taxon>
        <taxon>Russulales</taxon>
        <taxon>Bondarzewiaceae</taxon>
        <taxon>Heterobasidion</taxon>
        <taxon>Heterobasidion annosum species complex</taxon>
    </lineage>
</organism>
<dbReference type="InterPro" id="IPR051410">
    <property type="entry name" value="Ferric/Cupric_Reductase"/>
</dbReference>
<feature type="transmembrane region" description="Helical" evidence="14">
    <location>
        <begin position="112"/>
        <end position="133"/>
    </location>
</feature>
<keyword evidence="4" id="KW-0813">Transport</keyword>
<dbReference type="PROSITE" id="PS51384">
    <property type="entry name" value="FAD_FR"/>
    <property type="match status" value="1"/>
</dbReference>
<dbReference type="GO" id="GO:0006879">
    <property type="term" value="P:intracellular iron ion homeostasis"/>
    <property type="evidence" value="ECO:0007669"/>
    <property type="project" value="TreeGrafter"/>
</dbReference>
<dbReference type="PANTHER" id="PTHR32361">
    <property type="entry name" value="FERRIC/CUPRIC REDUCTASE TRANSMEMBRANE COMPONENT"/>
    <property type="match status" value="1"/>
</dbReference>
<dbReference type="CDD" id="cd06186">
    <property type="entry name" value="NOX_Duox_like_FAD_NADP"/>
    <property type="match status" value="1"/>
</dbReference>
<keyword evidence="10" id="KW-0406">Ion transport</keyword>
<evidence type="ECO:0000256" key="14">
    <source>
        <dbReference type="SAM" id="Phobius"/>
    </source>
</evidence>
<evidence type="ECO:0000313" key="17">
    <source>
        <dbReference type="Proteomes" id="UP000030671"/>
    </source>
</evidence>
<evidence type="ECO:0000256" key="12">
    <source>
        <dbReference type="ARBA" id="ARBA00023180"/>
    </source>
</evidence>
<dbReference type="GO" id="GO:0005886">
    <property type="term" value="C:plasma membrane"/>
    <property type="evidence" value="ECO:0007669"/>
    <property type="project" value="UniProtKB-SubCell"/>
</dbReference>
<keyword evidence="7" id="KW-0249">Electron transport</keyword>
<keyword evidence="5" id="KW-1003">Cell membrane</keyword>
<evidence type="ECO:0000259" key="15">
    <source>
        <dbReference type="PROSITE" id="PS51384"/>
    </source>
</evidence>
<name>W4JPG1_HETIT</name>
<keyword evidence="8 14" id="KW-1133">Transmembrane helix</keyword>
<evidence type="ECO:0000256" key="2">
    <source>
        <dbReference type="ARBA" id="ARBA00006278"/>
    </source>
</evidence>
<dbReference type="SUPFAM" id="SSF52343">
    <property type="entry name" value="Ferredoxin reductase-like, C-terminal NADP-linked domain"/>
    <property type="match status" value="1"/>
</dbReference>
<evidence type="ECO:0000256" key="9">
    <source>
        <dbReference type="ARBA" id="ARBA00023002"/>
    </source>
</evidence>
<dbReference type="PANTHER" id="PTHR32361:SF9">
    <property type="entry name" value="FERRIC REDUCTASE TRANSMEMBRANE COMPONENT 3-RELATED"/>
    <property type="match status" value="1"/>
</dbReference>
<dbReference type="InterPro" id="IPR017927">
    <property type="entry name" value="FAD-bd_FR_type"/>
</dbReference>
<dbReference type="EC" id="1.16.1.9" evidence="3"/>
<evidence type="ECO:0000256" key="1">
    <source>
        <dbReference type="ARBA" id="ARBA00004651"/>
    </source>
</evidence>
<dbReference type="RefSeq" id="XP_009552487.1">
    <property type="nucleotide sequence ID" value="XM_009554192.1"/>
</dbReference>
<keyword evidence="17" id="KW-1185">Reference proteome</keyword>
<gene>
    <name evidence="16" type="ORF">HETIRDRAFT_39375</name>
</gene>
<comment type="catalytic activity">
    <reaction evidence="13">
        <text>2 a Fe(II)-siderophore + NADP(+) + H(+) = 2 a Fe(III)-siderophore + NADPH</text>
        <dbReference type="Rhea" id="RHEA:28795"/>
        <dbReference type="Rhea" id="RHEA-COMP:11342"/>
        <dbReference type="Rhea" id="RHEA-COMP:11344"/>
        <dbReference type="ChEBI" id="CHEBI:15378"/>
        <dbReference type="ChEBI" id="CHEBI:29033"/>
        <dbReference type="ChEBI" id="CHEBI:29034"/>
        <dbReference type="ChEBI" id="CHEBI:57783"/>
        <dbReference type="ChEBI" id="CHEBI:58349"/>
        <dbReference type="EC" id="1.16.1.9"/>
    </reaction>
</comment>
<evidence type="ECO:0000256" key="11">
    <source>
        <dbReference type="ARBA" id="ARBA00023136"/>
    </source>
</evidence>
<proteinExistence type="inferred from homology"/>
<dbReference type="InterPro" id="IPR013121">
    <property type="entry name" value="Fe_red_NAD-bd_6"/>
</dbReference>
<dbReference type="InterPro" id="IPR013130">
    <property type="entry name" value="Fe3_Rdtase_TM_dom"/>
</dbReference>
<evidence type="ECO:0000256" key="8">
    <source>
        <dbReference type="ARBA" id="ARBA00022989"/>
    </source>
</evidence>
<reference evidence="16 17" key="1">
    <citation type="journal article" date="2012" name="New Phytol.">
        <title>Insight into trade-off between wood decay and parasitism from the genome of a fungal forest pathogen.</title>
        <authorList>
            <person name="Olson A."/>
            <person name="Aerts A."/>
            <person name="Asiegbu F."/>
            <person name="Belbahri L."/>
            <person name="Bouzid O."/>
            <person name="Broberg A."/>
            <person name="Canback B."/>
            <person name="Coutinho P.M."/>
            <person name="Cullen D."/>
            <person name="Dalman K."/>
            <person name="Deflorio G."/>
            <person name="van Diepen L.T."/>
            <person name="Dunand C."/>
            <person name="Duplessis S."/>
            <person name="Durling M."/>
            <person name="Gonthier P."/>
            <person name="Grimwood J."/>
            <person name="Fossdal C.G."/>
            <person name="Hansson D."/>
            <person name="Henrissat B."/>
            <person name="Hietala A."/>
            <person name="Himmelstrand K."/>
            <person name="Hoffmeister D."/>
            <person name="Hogberg N."/>
            <person name="James T.Y."/>
            <person name="Karlsson M."/>
            <person name="Kohler A."/>
            <person name="Kues U."/>
            <person name="Lee Y.H."/>
            <person name="Lin Y.C."/>
            <person name="Lind M."/>
            <person name="Lindquist E."/>
            <person name="Lombard V."/>
            <person name="Lucas S."/>
            <person name="Lunden K."/>
            <person name="Morin E."/>
            <person name="Murat C."/>
            <person name="Park J."/>
            <person name="Raffaello T."/>
            <person name="Rouze P."/>
            <person name="Salamov A."/>
            <person name="Schmutz J."/>
            <person name="Solheim H."/>
            <person name="Stahlberg J."/>
            <person name="Velez H."/>
            <person name="de Vries R.P."/>
            <person name="Wiebenga A."/>
            <person name="Woodward S."/>
            <person name="Yakovlev I."/>
            <person name="Garbelotto M."/>
            <person name="Martin F."/>
            <person name="Grigoriev I.V."/>
            <person name="Stenlid J."/>
        </authorList>
    </citation>
    <scope>NUCLEOTIDE SEQUENCE [LARGE SCALE GENOMIC DNA]</scope>
    <source>
        <strain evidence="16 17">TC 32-1</strain>
    </source>
</reference>
<dbReference type="eggNOG" id="KOG0039">
    <property type="taxonomic scope" value="Eukaryota"/>
</dbReference>
<dbReference type="OrthoDB" id="17725at2759"/>
<feature type="transmembrane region" description="Helical" evidence="14">
    <location>
        <begin position="74"/>
        <end position="92"/>
    </location>
</feature>
<dbReference type="SFLD" id="SFLDS00052">
    <property type="entry name" value="Ferric_Reductase_Domain"/>
    <property type="match status" value="1"/>
</dbReference>
<dbReference type="InterPro" id="IPR039261">
    <property type="entry name" value="FNR_nucleotide-bd"/>
</dbReference>
<dbReference type="Pfam" id="PF08030">
    <property type="entry name" value="NAD_binding_6"/>
    <property type="match status" value="1"/>
</dbReference>
<evidence type="ECO:0000256" key="13">
    <source>
        <dbReference type="ARBA" id="ARBA00048483"/>
    </source>
</evidence>
<dbReference type="Proteomes" id="UP000030671">
    <property type="component" value="Unassembled WGS sequence"/>
</dbReference>
<evidence type="ECO:0000256" key="7">
    <source>
        <dbReference type="ARBA" id="ARBA00022982"/>
    </source>
</evidence>
<dbReference type="Pfam" id="PF01794">
    <property type="entry name" value="Ferric_reduct"/>
    <property type="match status" value="1"/>
</dbReference>
<keyword evidence="6 14" id="KW-0812">Transmembrane</keyword>
<evidence type="ECO:0000256" key="5">
    <source>
        <dbReference type="ARBA" id="ARBA00022475"/>
    </source>
</evidence>
<dbReference type="InterPro" id="IPR013112">
    <property type="entry name" value="FAD-bd_8"/>
</dbReference>
<protein>
    <recommendedName>
        <fullName evidence="3">ferric-chelate reductase (NADPH)</fullName>
        <ecNumber evidence="3">1.16.1.9</ecNumber>
    </recommendedName>
</protein>
<dbReference type="EMBL" id="KI925466">
    <property type="protein sequence ID" value="ETW75457.1"/>
    <property type="molecule type" value="Genomic_DNA"/>
</dbReference>
<dbReference type="InParanoid" id="W4JPG1"/>